<accession>A0A1C7I7I7</accession>
<evidence type="ECO:0000313" key="2">
    <source>
        <dbReference type="Proteomes" id="UP000092574"/>
    </source>
</evidence>
<organism evidence="1 2">
    <name type="scientific">Blautia pseudococcoides</name>
    <dbReference type="NCBI Taxonomy" id="1796616"/>
    <lineage>
        <taxon>Bacteria</taxon>
        <taxon>Bacillati</taxon>
        <taxon>Bacillota</taxon>
        <taxon>Clostridia</taxon>
        <taxon>Lachnospirales</taxon>
        <taxon>Lachnospiraceae</taxon>
        <taxon>Blautia</taxon>
    </lineage>
</organism>
<reference evidence="1" key="1">
    <citation type="submission" date="2017-04" db="EMBL/GenBank/DDBJ databases">
        <title>Complete Genome Sequences of Twelve Strains of a Stable Defined Moderately Diverse Mouse Microbiota 2 (sDMDMm2).</title>
        <authorList>
            <person name="Uchimura Y."/>
            <person name="Wyss M."/>
            <person name="Brugiroux S."/>
            <person name="Limenitakis J.P."/>
            <person name="Stecher B."/>
            <person name="McCoy K.D."/>
            <person name="Macpherson A.J."/>
        </authorList>
    </citation>
    <scope>NUCLEOTIDE SEQUENCE</scope>
    <source>
        <strain evidence="1">YL58</strain>
    </source>
</reference>
<keyword evidence="2" id="KW-1185">Reference proteome</keyword>
<evidence type="ECO:0000313" key="1">
    <source>
        <dbReference type="EMBL" id="ANU74803.1"/>
    </source>
</evidence>
<dbReference type="Proteomes" id="UP000092574">
    <property type="component" value="Chromosome"/>
</dbReference>
<dbReference type="AlphaFoldDB" id="A0A1C7I7I7"/>
<protein>
    <submittedName>
        <fullName evidence="1">Uncharacterized protein</fullName>
    </submittedName>
</protein>
<name>A0A1C7I7I7_9FIRM</name>
<proteinExistence type="predicted"/>
<gene>
    <name evidence="1" type="ORF">A4V09_02920</name>
</gene>
<dbReference type="KEGG" id="byl:A4V09_02920"/>
<sequence>MTVLEYLKNIGVEEKNMGIKVNDLPNYIEHPVWDSRTGRWLIIKSVVYEQETAKVYATDGSCREVPVGMGETWLWRTEGQ</sequence>
<dbReference type="EMBL" id="CP015405">
    <property type="protein sequence ID" value="ANU74803.1"/>
    <property type="molecule type" value="Genomic_DNA"/>
</dbReference>